<dbReference type="Proteomes" id="UP000008311">
    <property type="component" value="Unassembled WGS sequence"/>
</dbReference>
<dbReference type="InParanoid" id="B9TFT0"/>
<dbReference type="AlphaFoldDB" id="B9TFT0"/>
<gene>
    <name evidence="1" type="ORF">RCOM_2106620</name>
</gene>
<evidence type="ECO:0000313" key="2">
    <source>
        <dbReference type="Proteomes" id="UP000008311"/>
    </source>
</evidence>
<evidence type="ECO:0000313" key="1">
    <source>
        <dbReference type="EMBL" id="EEF25283.1"/>
    </source>
</evidence>
<reference evidence="2" key="1">
    <citation type="journal article" date="2010" name="Nat. Biotechnol.">
        <title>Draft genome sequence of the oilseed species Ricinus communis.</title>
        <authorList>
            <person name="Chan A.P."/>
            <person name="Crabtree J."/>
            <person name="Zhao Q."/>
            <person name="Lorenzi H."/>
            <person name="Orvis J."/>
            <person name="Puiu D."/>
            <person name="Melake-Berhan A."/>
            <person name="Jones K.M."/>
            <person name="Redman J."/>
            <person name="Chen G."/>
            <person name="Cahoon E.B."/>
            <person name="Gedil M."/>
            <person name="Stanke M."/>
            <person name="Haas B.J."/>
            <person name="Wortman J.R."/>
            <person name="Fraser-Liggett C.M."/>
            <person name="Ravel J."/>
            <person name="Rabinowicz P.D."/>
        </authorList>
    </citation>
    <scope>NUCLEOTIDE SEQUENCE [LARGE SCALE GENOMIC DNA]</scope>
    <source>
        <strain evidence="2">cv. Hale</strain>
    </source>
</reference>
<name>B9TFT0_RICCO</name>
<dbReference type="EMBL" id="EQ980083">
    <property type="protein sequence ID" value="EEF25283.1"/>
    <property type="molecule type" value="Genomic_DNA"/>
</dbReference>
<protein>
    <submittedName>
        <fullName evidence="1">Uncharacterized protein</fullName>
    </submittedName>
</protein>
<organism evidence="1 2">
    <name type="scientific">Ricinus communis</name>
    <name type="common">Castor bean</name>
    <dbReference type="NCBI Taxonomy" id="3988"/>
    <lineage>
        <taxon>Eukaryota</taxon>
        <taxon>Viridiplantae</taxon>
        <taxon>Streptophyta</taxon>
        <taxon>Embryophyta</taxon>
        <taxon>Tracheophyta</taxon>
        <taxon>Spermatophyta</taxon>
        <taxon>Magnoliopsida</taxon>
        <taxon>eudicotyledons</taxon>
        <taxon>Gunneridae</taxon>
        <taxon>Pentapetalae</taxon>
        <taxon>rosids</taxon>
        <taxon>fabids</taxon>
        <taxon>Malpighiales</taxon>
        <taxon>Euphorbiaceae</taxon>
        <taxon>Acalyphoideae</taxon>
        <taxon>Acalypheae</taxon>
        <taxon>Ricinus</taxon>
    </lineage>
</organism>
<sequence>MHPVAAKARISKPDIAAIADDDERRQLGGEAGVIRRVGALGRLEGVQHADLRGGHEERRVGRAPAAQRMPFHIPDRVSGHARLCPRPDLGGALVRAARHRGALPDVERNRLQVVDQIADLARAEARAADRQVDGARRVAREHRLAVAVLELPDPRIAQRFERGARGGRVDDICRLRALRSGKNRREVHYWLAAMGADAGVAVPAVGT</sequence>
<proteinExistence type="predicted"/>
<keyword evidence="2" id="KW-1185">Reference proteome</keyword>
<accession>B9TFT0</accession>